<evidence type="ECO:0000256" key="1">
    <source>
        <dbReference type="ARBA" id="ARBA00022741"/>
    </source>
</evidence>
<evidence type="ECO:0000313" key="4">
    <source>
        <dbReference type="EMBL" id="EHP70542.1"/>
    </source>
</evidence>
<protein>
    <submittedName>
        <fullName evidence="4">ABC-type cobalamin/Fe3+-siderophore transport system, ATPase component</fullName>
    </submittedName>
</protein>
<dbReference type="HOGENOM" id="CLU_000604_1_11_2"/>
<dbReference type="GO" id="GO:0016887">
    <property type="term" value="F:ATP hydrolysis activity"/>
    <property type="evidence" value="ECO:0007669"/>
    <property type="project" value="InterPro"/>
</dbReference>
<dbReference type="SUPFAM" id="SSF52540">
    <property type="entry name" value="P-loop containing nucleoside triphosphate hydrolases"/>
    <property type="match status" value="1"/>
</dbReference>
<evidence type="ECO:0000256" key="2">
    <source>
        <dbReference type="ARBA" id="ARBA00022840"/>
    </source>
</evidence>
<keyword evidence="5" id="KW-1185">Reference proteome</keyword>
<organism evidence="4 5">
    <name type="scientific">Metallosphaera yellowstonensis MK1</name>
    <dbReference type="NCBI Taxonomy" id="671065"/>
    <lineage>
        <taxon>Archaea</taxon>
        <taxon>Thermoproteota</taxon>
        <taxon>Thermoprotei</taxon>
        <taxon>Sulfolobales</taxon>
        <taxon>Sulfolobaceae</taxon>
        <taxon>Metallosphaera</taxon>
    </lineage>
</organism>
<dbReference type="eggNOG" id="arCOG00198">
    <property type="taxonomic scope" value="Archaea"/>
</dbReference>
<dbReference type="OrthoDB" id="24644at2157"/>
<dbReference type="AlphaFoldDB" id="H2C2S1"/>
<dbReference type="GO" id="GO:0005524">
    <property type="term" value="F:ATP binding"/>
    <property type="evidence" value="ECO:0007669"/>
    <property type="project" value="UniProtKB-KW"/>
</dbReference>
<dbReference type="STRING" id="671065.MetMK1DRAFT_00010450"/>
<dbReference type="PANTHER" id="PTHR43850">
    <property type="entry name" value="ABC TRANSPORTER ATP-BINDING PROTEIN MA_4021-RELATED"/>
    <property type="match status" value="1"/>
</dbReference>
<keyword evidence="2" id="KW-0067">ATP-binding</keyword>
<sequence>MLIQGFKVKRGERVILEDFGIEVVRGVNLVIGPNGSGKTTLLRSIVGALGNLRSRVPESKGYVPSEFFSPEMKVVDVLLSGSRRNLEEYYRFAELLGVQHMLDRAFSTLSTGEKKLVLIVKALSEGDLVIMDEPMSGLDVRNQKRVLDSLTELKGLKTFMISTHELYMVSRSDWVIVMKAGRTIYQGEPRNLHERVLEETYGTKIKRVDLGDRWTFIPDL</sequence>
<dbReference type="Pfam" id="PF00005">
    <property type="entry name" value="ABC_tran"/>
    <property type="match status" value="1"/>
</dbReference>
<name>H2C2S1_9CREN</name>
<dbReference type="InterPro" id="IPR003439">
    <property type="entry name" value="ABC_transporter-like_ATP-bd"/>
</dbReference>
<proteinExistence type="predicted"/>
<dbReference type="Proteomes" id="UP000003980">
    <property type="component" value="Unassembled WGS sequence"/>
</dbReference>
<dbReference type="InterPro" id="IPR003593">
    <property type="entry name" value="AAA+_ATPase"/>
</dbReference>
<dbReference type="PROSITE" id="PS50893">
    <property type="entry name" value="ABC_TRANSPORTER_2"/>
    <property type="match status" value="1"/>
</dbReference>
<keyword evidence="1" id="KW-0547">Nucleotide-binding</keyword>
<evidence type="ECO:0000259" key="3">
    <source>
        <dbReference type="PROSITE" id="PS50893"/>
    </source>
</evidence>
<dbReference type="PANTHER" id="PTHR43850:SF2">
    <property type="entry name" value="ABC TRANSPORTER ATP-BINDING PROTEIN MA_4021-RELATED"/>
    <property type="match status" value="1"/>
</dbReference>
<dbReference type="RefSeq" id="WP_009071295.1">
    <property type="nucleotide sequence ID" value="NZ_JH597761.1"/>
</dbReference>
<dbReference type="Gene3D" id="3.40.50.300">
    <property type="entry name" value="P-loop containing nucleotide triphosphate hydrolases"/>
    <property type="match status" value="1"/>
</dbReference>
<dbReference type="EMBL" id="JH597761">
    <property type="protein sequence ID" value="EHP70542.1"/>
    <property type="molecule type" value="Genomic_DNA"/>
</dbReference>
<dbReference type="SMART" id="SM00382">
    <property type="entry name" value="AAA"/>
    <property type="match status" value="1"/>
</dbReference>
<reference evidence="4 5" key="1">
    <citation type="submission" date="2012-01" db="EMBL/GenBank/DDBJ databases">
        <title>Improved High-Quality Draft sequence of Metallosphaera yellowstonensis MK1.</title>
        <authorList>
            <consortium name="US DOE Joint Genome Institute"/>
            <person name="Lucas S."/>
            <person name="Han J."/>
            <person name="Cheng J.-F."/>
            <person name="Goodwin L."/>
            <person name="Pitluck S."/>
            <person name="Peters L."/>
            <person name="Teshima H."/>
            <person name="Detter J.C."/>
            <person name="Han C."/>
            <person name="Tapia R."/>
            <person name="Land M."/>
            <person name="Hauser L."/>
            <person name="Kyrpides N."/>
            <person name="Kozubal M."/>
            <person name="Macur R.E."/>
            <person name="Jay Z."/>
            <person name="Inskeep W."/>
            <person name="Woyke T."/>
        </authorList>
    </citation>
    <scope>NUCLEOTIDE SEQUENCE [LARGE SCALE GENOMIC DNA]</scope>
    <source>
        <strain evidence="4 5">MK1</strain>
    </source>
</reference>
<evidence type="ECO:0000313" key="5">
    <source>
        <dbReference type="Proteomes" id="UP000003980"/>
    </source>
</evidence>
<feature type="domain" description="ABC transporter" evidence="3">
    <location>
        <begin position="1"/>
        <end position="205"/>
    </location>
</feature>
<gene>
    <name evidence="4" type="ORF">MetMK1DRAFT_00010450</name>
</gene>
<dbReference type="InterPro" id="IPR027417">
    <property type="entry name" value="P-loop_NTPase"/>
</dbReference>
<accession>H2C2S1</accession>